<name>A0A5C7VWZ9_9PROT</name>
<evidence type="ECO:0000313" key="2">
    <source>
        <dbReference type="EMBL" id="TXI29579.1"/>
    </source>
</evidence>
<reference evidence="2 3" key="1">
    <citation type="submission" date="2018-09" db="EMBL/GenBank/DDBJ databases">
        <title>Metagenome Assembled Genomes from an Advanced Water Purification Facility.</title>
        <authorList>
            <person name="Stamps B.W."/>
            <person name="Spear J.R."/>
        </authorList>
    </citation>
    <scope>NUCLEOTIDE SEQUENCE [LARGE SCALE GENOMIC DNA]</scope>
    <source>
        <strain evidence="2">Bin_54_1</strain>
    </source>
</reference>
<gene>
    <name evidence="2" type="ORF">E6Q60_04005</name>
</gene>
<evidence type="ECO:0000313" key="3">
    <source>
        <dbReference type="Proteomes" id="UP000321055"/>
    </source>
</evidence>
<feature type="domain" description="Ice-binding protein C-terminal" evidence="1">
    <location>
        <begin position="220"/>
        <end position="244"/>
    </location>
</feature>
<dbReference type="NCBIfam" id="NF035944">
    <property type="entry name" value="PEPxxWA-CTERM"/>
    <property type="match status" value="1"/>
</dbReference>
<dbReference type="EMBL" id="SSFX01000031">
    <property type="protein sequence ID" value="TXI29579.1"/>
    <property type="molecule type" value="Genomic_DNA"/>
</dbReference>
<dbReference type="Proteomes" id="UP000321055">
    <property type="component" value="Unassembled WGS sequence"/>
</dbReference>
<protein>
    <submittedName>
        <fullName evidence="2">PEP-CTERM sorting domain-containing protein</fullName>
    </submittedName>
</protein>
<dbReference type="NCBIfam" id="TIGR02595">
    <property type="entry name" value="PEP_CTERM"/>
    <property type="match status" value="1"/>
</dbReference>
<sequence length="245" mass="25186">MESKAGFVRIGSMTKRNNKMNKIRFTALFALTAFIGTSAMAAPVLFGPSSYLSDADIPAGFYQSGAPAFLDNFEDGPGIGGGLTASGGSRIGVGVFDGIRDSVDSDDGAIDGSGVTGSSWFNGAGAVQFTYTGSDLPTAFGLVWTDGAGSITFEAFDGSDTLLFSQTFSGIPDGSFAGATAEDRFFGLTFDGGIKSIFISNSSGGIEVDHVQYGAMFAAPIPEPDTWALLIAGLGLIGVAVRRRS</sequence>
<evidence type="ECO:0000259" key="1">
    <source>
        <dbReference type="Pfam" id="PF07589"/>
    </source>
</evidence>
<comment type="caution">
    <text evidence="2">The sequence shown here is derived from an EMBL/GenBank/DDBJ whole genome shotgun (WGS) entry which is preliminary data.</text>
</comment>
<dbReference type="AlphaFoldDB" id="A0A5C7VWZ9"/>
<dbReference type="InterPro" id="IPR013424">
    <property type="entry name" value="Ice-binding_C"/>
</dbReference>
<accession>A0A5C7VWZ9</accession>
<organism evidence="2 3">
    <name type="scientific">Nitrosomonas oligotropha</name>
    <dbReference type="NCBI Taxonomy" id="42354"/>
    <lineage>
        <taxon>Bacteria</taxon>
        <taxon>Pseudomonadati</taxon>
        <taxon>Pseudomonadota</taxon>
        <taxon>Betaproteobacteria</taxon>
        <taxon>Nitrosomonadales</taxon>
        <taxon>Nitrosomonadaceae</taxon>
        <taxon>Nitrosomonas</taxon>
    </lineage>
</organism>
<dbReference type="Pfam" id="PF07589">
    <property type="entry name" value="PEP-CTERM"/>
    <property type="match status" value="1"/>
</dbReference>
<proteinExistence type="predicted"/>